<gene>
    <name evidence="1" type="ORF">ACFP0N_03885</name>
</gene>
<comment type="caution">
    <text evidence="1">The sequence shown here is derived from an EMBL/GenBank/DDBJ whole genome shotgun (WGS) entry which is preliminary data.</text>
</comment>
<accession>A0ABW1ER77</accession>
<dbReference type="EMBL" id="JBHSOD010000003">
    <property type="protein sequence ID" value="MFC5884127.1"/>
    <property type="molecule type" value="Genomic_DNA"/>
</dbReference>
<sequence>MTPPARIQPSPGLHGYGVRWDHAARLYRVRNEVTGEWLRGPGGELAGFSLLSAATSAWRAFECHSRSV</sequence>
<protein>
    <submittedName>
        <fullName evidence="1">Uncharacterized protein</fullName>
    </submittedName>
</protein>
<dbReference type="Proteomes" id="UP001596067">
    <property type="component" value="Unassembled WGS sequence"/>
</dbReference>
<organism evidence="1 2">
    <name type="scientific">Kitasatospora aburaviensis</name>
    <dbReference type="NCBI Taxonomy" id="67265"/>
    <lineage>
        <taxon>Bacteria</taxon>
        <taxon>Bacillati</taxon>
        <taxon>Actinomycetota</taxon>
        <taxon>Actinomycetes</taxon>
        <taxon>Kitasatosporales</taxon>
        <taxon>Streptomycetaceae</taxon>
        <taxon>Kitasatospora</taxon>
    </lineage>
</organism>
<evidence type="ECO:0000313" key="2">
    <source>
        <dbReference type="Proteomes" id="UP001596067"/>
    </source>
</evidence>
<proteinExistence type="predicted"/>
<keyword evidence="2" id="KW-1185">Reference proteome</keyword>
<dbReference type="RefSeq" id="WP_313762534.1">
    <property type="nucleotide sequence ID" value="NZ_BAAAVH010000050.1"/>
</dbReference>
<evidence type="ECO:0000313" key="1">
    <source>
        <dbReference type="EMBL" id="MFC5884127.1"/>
    </source>
</evidence>
<name>A0ABW1ER77_9ACTN</name>
<reference evidence="2" key="1">
    <citation type="journal article" date="2019" name="Int. J. Syst. Evol. Microbiol.">
        <title>The Global Catalogue of Microorganisms (GCM) 10K type strain sequencing project: providing services to taxonomists for standard genome sequencing and annotation.</title>
        <authorList>
            <consortium name="The Broad Institute Genomics Platform"/>
            <consortium name="The Broad Institute Genome Sequencing Center for Infectious Disease"/>
            <person name="Wu L."/>
            <person name="Ma J."/>
        </authorList>
    </citation>
    <scope>NUCLEOTIDE SEQUENCE [LARGE SCALE GENOMIC DNA]</scope>
    <source>
        <strain evidence="2">CGMCC 4.1469</strain>
    </source>
</reference>